<keyword evidence="1" id="KW-0472">Membrane</keyword>
<keyword evidence="1" id="KW-1133">Transmembrane helix</keyword>
<dbReference type="EMBL" id="JH598405">
    <property type="status" value="NOT_ANNOTATED_CDS"/>
    <property type="molecule type" value="Genomic_DNA"/>
</dbReference>
<reference evidence="2" key="2">
    <citation type="submission" date="2015-06" db="UniProtKB">
        <authorList>
            <consortium name="EnsemblProtists"/>
        </authorList>
    </citation>
    <scope>IDENTIFICATION</scope>
    <source>
        <strain evidence="2">Emoy2</strain>
    </source>
</reference>
<dbReference type="AlphaFoldDB" id="M4BM32"/>
<evidence type="ECO:0000313" key="2">
    <source>
        <dbReference type="EnsemblProtists" id="HpaP807467"/>
    </source>
</evidence>
<evidence type="ECO:0000313" key="3">
    <source>
        <dbReference type="Proteomes" id="UP000011713"/>
    </source>
</evidence>
<dbReference type="InParanoid" id="M4BM32"/>
<keyword evidence="1" id="KW-0812">Transmembrane</keyword>
<dbReference type="VEuPathDB" id="FungiDB:HpaG807467"/>
<proteinExistence type="predicted"/>
<keyword evidence="3" id="KW-1185">Reference proteome</keyword>
<dbReference type="HOGENOM" id="CLU_1638618_0_0_1"/>
<evidence type="ECO:0000256" key="1">
    <source>
        <dbReference type="SAM" id="Phobius"/>
    </source>
</evidence>
<accession>M4BM32</accession>
<organism evidence="2 3">
    <name type="scientific">Hyaloperonospora arabidopsidis (strain Emoy2)</name>
    <name type="common">Downy mildew agent</name>
    <name type="synonym">Peronospora arabidopsidis</name>
    <dbReference type="NCBI Taxonomy" id="559515"/>
    <lineage>
        <taxon>Eukaryota</taxon>
        <taxon>Sar</taxon>
        <taxon>Stramenopiles</taxon>
        <taxon>Oomycota</taxon>
        <taxon>Peronosporomycetes</taxon>
        <taxon>Peronosporales</taxon>
        <taxon>Peronosporaceae</taxon>
        <taxon>Hyaloperonospora</taxon>
    </lineage>
</organism>
<reference evidence="3" key="1">
    <citation type="journal article" date="2010" name="Science">
        <title>Signatures of adaptation to obligate biotrophy in the Hyaloperonospora arabidopsidis genome.</title>
        <authorList>
            <person name="Baxter L."/>
            <person name="Tripathy S."/>
            <person name="Ishaque N."/>
            <person name="Boot N."/>
            <person name="Cabral A."/>
            <person name="Kemen E."/>
            <person name="Thines M."/>
            <person name="Ah-Fong A."/>
            <person name="Anderson R."/>
            <person name="Badejoko W."/>
            <person name="Bittner-Eddy P."/>
            <person name="Boore J.L."/>
            <person name="Chibucos M.C."/>
            <person name="Coates M."/>
            <person name="Dehal P."/>
            <person name="Delehaunty K."/>
            <person name="Dong S."/>
            <person name="Downton P."/>
            <person name="Dumas B."/>
            <person name="Fabro G."/>
            <person name="Fronick C."/>
            <person name="Fuerstenberg S.I."/>
            <person name="Fulton L."/>
            <person name="Gaulin E."/>
            <person name="Govers F."/>
            <person name="Hughes L."/>
            <person name="Humphray S."/>
            <person name="Jiang R.H."/>
            <person name="Judelson H."/>
            <person name="Kamoun S."/>
            <person name="Kyung K."/>
            <person name="Meijer H."/>
            <person name="Minx P."/>
            <person name="Morris P."/>
            <person name="Nelson J."/>
            <person name="Phuntumart V."/>
            <person name="Qutob D."/>
            <person name="Rehmany A."/>
            <person name="Rougon-Cardoso A."/>
            <person name="Ryden P."/>
            <person name="Torto-Alalibo T."/>
            <person name="Studholme D."/>
            <person name="Wang Y."/>
            <person name="Win J."/>
            <person name="Wood J."/>
            <person name="Clifton S.W."/>
            <person name="Rogers J."/>
            <person name="Van den Ackerveken G."/>
            <person name="Jones J.D."/>
            <person name="McDowell J.M."/>
            <person name="Beynon J."/>
            <person name="Tyler B.M."/>
        </authorList>
    </citation>
    <scope>NUCLEOTIDE SEQUENCE [LARGE SCALE GENOMIC DNA]</scope>
    <source>
        <strain evidence="3">Emoy2</strain>
    </source>
</reference>
<feature type="transmembrane region" description="Helical" evidence="1">
    <location>
        <begin position="57"/>
        <end position="79"/>
    </location>
</feature>
<protein>
    <submittedName>
        <fullName evidence="2">Uncharacterized protein</fullName>
    </submittedName>
</protein>
<name>M4BM32_HYAAE</name>
<dbReference type="EnsemblProtists" id="HpaT807467">
    <property type="protein sequence ID" value="HpaP807467"/>
    <property type="gene ID" value="HpaG807467"/>
</dbReference>
<dbReference type="Proteomes" id="UP000011713">
    <property type="component" value="Unassembled WGS sequence"/>
</dbReference>
<sequence length="162" mass="18611">MAYAIDVCPTFLECDFWIREDGLARAKPVLSLAHRVSTLTLSCMMPMSIRSTSKKTVISIIAMTLLLSQIMMTMLVSSASPMTIPARMMTPSLTNRKRKEHFVQFAQGELNKTISRQQNDLCRLEKQWSVSCRTPSLRWRTGRNETLKRTEEQMFFCLLKAI</sequence>